<dbReference type="EMBL" id="GDHC01021472">
    <property type="protein sequence ID" value="JAP97156.1"/>
    <property type="molecule type" value="Transcribed_RNA"/>
</dbReference>
<feature type="domain" description="Major facilitator superfamily (MFS) profile" evidence="7">
    <location>
        <begin position="1"/>
        <end position="143"/>
    </location>
</feature>
<evidence type="ECO:0000259" key="7">
    <source>
        <dbReference type="PROSITE" id="PS50850"/>
    </source>
</evidence>
<dbReference type="EMBL" id="GBHO01006740">
    <property type="protein sequence ID" value="JAG36864.1"/>
    <property type="molecule type" value="Transcribed_RNA"/>
</dbReference>
<evidence type="ECO:0000256" key="1">
    <source>
        <dbReference type="ARBA" id="ARBA00004141"/>
    </source>
</evidence>
<dbReference type="SUPFAM" id="SSF103473">
    <property type="entry name" value="MFS general substrate transporter"/>
    <property type="match status" value="1"/>
</dbReference>
<dbReference type="GO" id="GO:0016020">
    <property type="term" value="C:membrane"/>
    <property type="evidence" value="ECO:0007669"/>
    <property type="project" value="UniProtKB-SubCell"/>
</dbReference>
<feature type="transmembrane region" description="Helical" evidence="6">
    <location>
        <begin position="47"/>
        <end position="67"/>
    </location>
</feature>
<evidence type="ECO:0000256" key="5">
    <source>
        <dbReference type="SAM" id="MobiDB-lite"/>
    </source>
</evidence>
<dbReference type="PANTHER" id="PTHR43184:SF12">
    <property type="entry name" value="SUGAR PHOSPHATE EXCHANGER 3"/>
    <property type="match status" value="1"/>
</dbReference>
<comment type="subcellular location">
    <subcellularLocation>
        <location evidence="1">Membrane</location>
        <topology evidence="1">Multi-pass membrane protein</topology>
    </subcellularLocation>
</comment>
<reference evidence="8" key="1">
    <citation type="journal article" date="2014" name="PLoS ONE">
        <title>Transcriptome-Based Identification of ABC Transporters in the Western Tarnished Plant Bug Lygus hesperus.</title>
        <authorList>
            <person name="Hull J.J."/>
            <person name="Chaney K."/>
            <person name="Geib S.M."/>
            <person name="Fabrick J.A."/>
            <person name="Brent C.S."/>
            <person name="Walsh D."/>
            <person name="Lavine L.C."/>
        </authorList>
    </citation>
    <scope>NUCLEOTIDE SEQUENCE</scope>
</reference>
<dbReference type="GO" id="GO:0022857">
    <property type="term" value="F:transmembrane transporter activity"/>
    <property type="evidence" value="ECO:0007669"/>
    <property type="project" value="InterPro"/>
</dbReference>
<evidence type="ECO:0000256" key="2">
    <source>
        <dbReference type="ARBA" id="ARBA00022692"/>
    </source>
</evidence>
<keyword evidence="2 6" id="KW-0812">Transmembrane</keyword>
<keyword evidence="4 6" id="KW-0472">Membrane</keyword>
<evidence type="ECO:0000256" key="6">
    <source>
        <dbReference type="SAM" id="Phobius"/>
    </source>
</evidence>
<sequence length="143" mass="15331">MSRWFPHGKRGFVMCVWNSHTSIGNILGSVISTSAVKLGDRKSGWTYAFLVPSLIGLGMAAVNYIWMIGSPVEVGCLPSADDPYRDEQLPTDVEYGNGISSANNGRGDEALYNVVSTSVPVDDLYTGPTNDGESNPTGNTQQL</sequence>
<evidence type="ECO:0000256" key="3">
    <source>
        <dbReference type="ARBA" id="ARBA00022989"/>
    </source>
</evidence>
<dbReference type="AlphaFoldDB" id="A0A0A9YXB8"/>
<reference evidence="8" key="2">
    <citation type="submission" date="2014-07" db="EMBL/GenBank/DDBJ databases">
        <authorList>
            <person name="Hull J."/>
        </authorList>
    </citation>
    <scope>NUCLEOTIDE SEQUENCE</scope>
</reference>
<feature type="compositionally biased region" description="Polar residues" evidence="5">
    <location>
        <begin position="127"/>
        <end position="143"/>
    </location>
</feature>
<reference evidence="9" key="3">
    <citation type="journal article" date="2016" name="Gigascience">
        <title>De novo construction of an expanded transcriptome assembly for the western tarnished plant bug, Lygus hesperus.</title>
        <authorList>
            <person name="Tassone E.E."/>
            <person name="Geib S.M."/>
            <person name="Hall B."/>
            <person name="Fabrick J.A."/>
            <person name="Brent C.S."/>
            <person name="Hull J.J."/>
        </authorList>
    </citation>
    <scope>NUCLEOTIDE SEQUENCE</scope>
</reference>
<evidence type="ECO:0000256" key="4">
    <source>
        <dbReference type="ARBA" id="ARBA00023136"/>
    </source>
</evidence>
<keyword evidence="3 6" id="KW-1133">Transmembrane helix</keyword>
<dbReference type="InterPro" id="IPR011701">
    <property type="entry name" value="MFS"/>
</dbReference>
<evidence type="ECO:0000313" key="8">
    <source>
        <dbReference type="EMBL" id="JAG36864.1"/>
    </source>
</evidence>
<dbReference type="PROSITE" id="PS50850">
    <property type="entry name" value="MFS"/>
    <property type="match status" value="1"/>
</dbReference>
<dbReference type="InterPro" id="IPR020846">
    <property type="entry name" value="MFS_dom"/>
</dbReference>
<dbReference type="Pfam" id="PF07690">
    <property type="entry name" value="MFS_1"/>
    <property type="match status" value="1"/>
</dbReference>
<dbReference type="PANTHER" id="PTHR43184">
    <property type="entry name" value="MAJOR FACILITATOR SUPERFAMILY TRANSPORTER 16, ISOFORM B"/>
    <property type="match status" value="1"/>
</dbReference>
<gene>
    <name evidence="8" type="primary">Slc37a2</name>
    <name evidence="8" type="ORF">CM83_2673</name>
    <name evidence="9" type="ORF">g.99270</name>
</gene>
<name>A0A0A9YXB8_LYGHE</name>
<proteinExistence type="predicted"/>
<protein>
    <submittedName>
        <fullName evidence="8">Sugar phosphate exchanger 2</fullName>
    </submittedName>
</protein>
<dbReference type="Gene3D" id="1.20.1250.20">
    <property type="entry name" value="MFS general substrate transporter like domains"/>
    <property type="match status" value="1"/>
</dbReference>
<organism evidence="8">
    <name type="scientific">Lygus hesperus</name>
    <name type="common">Western plant bug</name>
    <dbReference type="NCBI Taxonomy" id="30085"/>
    <lineage>
        <taxon>Eukaryota</taxon>
        <taxon>Metazoa</taxon>
        <taxon>Ecdysozoa</taxon>
        <taxon>Arthropoda</taxon>
        <taxon>Hexapoda</taxon>
        <taxon>Insecta</taxon>
        <taxon>Pterygota</taxon>
        <taxon>Neoptera</taxon>
        <taxon>Paraneoptera</taxon>
        <taxon>Hemiptera</taxon>
        <taxon>Heteroptera</taxon>
        <taxon>Panheteroptera</taxon>
        <taxon>Cimicomorpha</taxon>
        <taxon>Miridae</taxon>
        <taxon>Mirini</taxon>
        <taxon>Lygus</taxon>
    </lineage>
</organism>
<accession>A0A0A9YXB8</accession>
<dbReference type="InterPro" id="IPR036259">
    <property type="entry name" value="MFS_trans_sf"/>
</dbReference>
<evidence type="ECO:0000313" key="9">
    <source>
        <dbReference type="EMBL" id="JAP97156.1"/>
    </source>
</evidence>
<feature type="region of interest" description="Disordered" evidence="5">
    <location>
        <begin position="122"/>
        <end position="143"/>
    </location>
</feature>